<sequence length="336" mass="36840">MIRLLQQPEFVVPFILVFIFVLTLYFKTYNNKPPTLRQFYALGTVIQLKAYGSKSNKAIEEATHRLNMIDDKMSLFKKNSEVSNINENAGISSCKVSKDTYFVIKKAVKYSKLSEGTFDPTIGPITSLWAIGTANVKIPDKTLINSALKLVNYKDIILNEKDYTVKLKSKGQKIDKCINCFKCIDTCPRKNTQATIFNEKVNPLLLSAVAIAAFTGLNSIGSTISRNNTDGSVQNSSAISVNNNKPQQNEYKDGTYTGSAHGKNSDIKVSVTVKGGKISNIEILSANESKGKQVFDVVPKEIIDNQSTKVDAVSGATLSSKGVMEAVNNALNESKK</sequence>
<dbReference type="InterPro" id="IPR017896">
    <property type="entry name" value="4Fe4S_Fe-S-bd"/>
</dbReference>
<evidence type="ECO:0000256" key="8">
    <source>
        <dbReference type="ARBA" id="ARBA00022842"/>
    </source>
</evidence>
<dbReference type="PANTHER" id="PTHR30040:SF2">
    <property type="entry name" value="FAD:PROTEIN FMN TRANSFERASE"/>
    <property type="match status" value="1"/>
</dbReference>
<evidence type="ECO:0000313" key="16">
    <source>
        <dbReference type="Proteomes" id="UP000076603"/>
    </source>
</evidence>
<keyword evidence="4" id="KW-0285">Flavoprotein</keyword>
<dbReference type="SMART" id="SM00900">
    <property type="entry name" value="FMN_bind"/>
    <property type="match status" value="1"/>
</dbReference>
<evidence type="ECO:0000256" key="1">
    <source>
        <dbReference type="ARBA" id="ARBA00001946"/>
    </source>
</evidence>
<evidence type="ECO:0000256" key="4">
    <source>
        <dbReference type="ARBA" id="ARBA00022630"/>
    </source>
</evidence>
<evidence type="ECO:0000259" key="14">
    <source>
        <dbReference type="PROSITE" id="PS51379"/>
    </source>
</evidence>
<comment type="catalytic activity">
    <reaction evidence="12">
        <text>L-threonyl-[protein] + FAD = FMN-L-threonyl-[protein] + AMP + H(+)</text>
        <dbReference type="Rhea" id="RHEA:36847"/>
        <dbReference type="Rhea" id="RHEA-COMP:11060"/>
        <dbReference type="Rhea" id="RHEA-COMP:11061"/>
        <dbReference type="ChEBI" id="CHEBI:15378"/>
        <dbReference type="ChEBI" id="CHEBI:30013"/>
        <dbReference type="ChEBI" id="CHEBI:57692"/>
        <dbReference type="ChEBI" id="CHEBI:74257"/>
        <dbReference type="ChEBI" id="CHEBI:456215"/>
        <dbReference type="EC" id="2.7.1.180"/>
    </reaction>
</comment>
<dbReference type="PANTHER" id="PTHR30040">
    <property type="entry name" value="THIAMINE BIOSYNTHESIS LIPOPROTEIN APBE"/>
    <property type="match status" value="1"/>
</dbReference>
<dbReference type="Gene3D" id="3.10.520.10">
    <property type="entry name" value="ApbE-like domains"/>
    <property type="match status" value="1"/>
</dbReference>
<evidence type="ECO:0000256" key="3">
    <source>
        <dbReference type="ARBA" id="ARBA00016337"/>
    </source>
</evidence>
<dbReference type="Gene3D" id="3.90.1010.20">
    <property type="match status" value="1"/>
</dbReference>
<evidence type="ECO:0000256" key="5">
    <source>
        <dbReference type="ARBA" id="ARBA00022679"/>
    </source>
</evidence>
<dbReference type="InterPro" id="IPR024932">
    <property type="entry name" value="ApbE"/>
</dbReference>
<reference evidence="15 16" key="1">
    <citation type="submission" date="2016-04" db="EMBL/GenBank/DDBJ databases">
        <title>Genome sequence of Clostridium magnum DSM 2767.</title>
        <authorList>
            <person name="Poehlein A."/>
            <person name="Uhlig R."/>
            <person name="Fischer R."/>
            <person name="Bahl H."/>
            <person name="Daniel R."/>
        </authorList>
    </citation>
    <scope>NUCLEOTIDE SEQUENCE [LARGE SCALE GENOMIC DNA]</scope>
    <source>
        <strain evidence="15 16">DSM 2767</strain>
    </source>
</reference>
<evidence type="ECO:0000256" key="12">
    <source>
        <dbReference type="ARBA" id="ARBA00048540"/>
    </source>
</evidence>
<evidence type="ECO:0000256" key="11">
    <source>
        <dbReference type="ARBA" id="ARBA00031306"/>
    </source>
</evidence>
<evidence type="ECO:0000256" key="6">
    <source>
        <dbReference type="ARBA" id="ARBA00022723"/>
    </source>
</evidence>
<keyword evidence="13" id="KW-0812">Transmembrane</keyword>
<keyword evidence="9" id="KW-0408">Iron</keyword>
<dbReference type="PROSITE" id="PS51379">
    <property type="entry name" value="4FE4S_FER_2"/>
    <property type="match status" value="1"/>
</dbReference>
<feature type="transmembrane region" description="Helical" evidence="13">
    <location>
        <begin position="12"/>
        <end position="29"/>
    </location>
</feature>
<name>A0A162TFI5_9CLOT</name>
<dbReference type="GO" id="GO:0010181">
    <property type="term" value="F:FMN binding"/>
    <property type="evidence" value="ECO:0007669"/>
    <property type="project" value="InterPro"/>
</dbReference>
<dbReference type="PROSITE" id="PS00198">
    <property type="entry name" value="4FE4S_FER_1"/>
    <property type="match status" value="1"/>
</dbReference>
<organism evidence="15 16">
    <name type="scientific">Clostridium magnum DSM 2767</name>
    <dbReference type="NCBI Taxonomy" id="1121326"/>
    <lineage>
        <taxon>Bacteria</taxon>
        <taxon>Bacillati</taxon>
        <taxon>Bacillota</taxon>
        <taxon>Clostridia</taxon>
        <taxon>Eubacteriales</taxon>
        <taxon>Clostridiaceae</taxon>
        <taxon>Clostridium</taxon>
    </lineage>
</organism>
<dbReference type="STRING" id="1121326.CLMAG_23910"/>
<dbReference type="InterPro" id="IPR003374">
    <property type="entry name" value="ApbE-like_sf"/>
</dbReference>
<keyword evidence="6" id="KW-0479">Metal-binding</keyword>
<dbReference type="EC" id="2.7.1.180" evidence="2"/>
<keyword evidence="15" id="KW-0449">Lipoprotein</keyword>
<evidence type="ECO:0000256" key="10">
    <source>
        <dbReference type="ARBA" id="ARBA00023014"/>
    </source>
</evidence>
<dbReference type="Pfam" id="PF02424">
    <property type="entry name" value="ApbE"/>
    <property type="match status" value="1"/>
</dbReference>
<dbReference type="InterPro" id="IPR007329">
    <property type="entry name" value="FMN-bd"/>
</dbReference>
<dbReference type="GO" id="GO:0016020">
    <property type="term" value="C:membrane"/>
    <property type="evidence" value="ECO:0007669"/>
    <property type="project" value="InterPro"/>
</dbReference>
<evidence type="ECO:0000256" key="9">
    <source>
        <dbReference type="ARBA" id="ARBA00023004"/>
    </source>
</evidence>
<keyword evidence="13" id="KW-1133">Transmembrane helix</keyword>
<accession>A0A162TFI5</accession>
<dbReference type="Proteomes" id="UP000076603">
    <property type="component" value="Unassembled WGS sequence"/>
</dbReference>
<keyword evidence="8" id="KW-0460">Magnesium</keyword>
<dbReference type="Pfam" id="PF04205">
    <property type="entry name" value="FMN_bind"/>
    <property type="match status" value="1"/>
</dbReference>
<comment type="caution">
    <text evidence="15">The sequence shown here is derived from an EMBL/GenBank/DDBJ whole genome shotgun (WGS) entry which is preliminary data.</text>
</comment>
<feature type="domain" description="4Fe-4S ferredoxin-type" evidence="14">
    <location>
        <begin position="167"/>
        <end position="197"/>
    </location>
</feature>
<keyword evidence="16" id="KW-1185">Reference proteome</keyword>
<dbReference type="AlphaFoldDB" id="A0A162TFI5"/>
<dbReference type="SUPFAM" id="SSF143631">
    <property type="entry name" value="ApbE-like"/>
    <property type="match status" value="1"/>
</dbReference>
<evidence type="ECO:0000313" key="15">
    <source>
        <dbReference type="EMBL" id="KZL92577.1"/>
    </source>
</evidence>
<evidence type="ECO:0000256" key="7">
    <source>
        <dbReference type="ARBA" id="ARBA00022827"/>
    </source>
</evidence>
<comment type="cofactor">
    <cofactor evidence="1">
        <name>Mg(2+)</name>
        <dbReference type="ChEBI" id="CHEBI:18420"/>
    </cofactor>
</comment>
<protein>
    <recommendedName>
        <fullName evidence="3">FAD:protein FMN transferase</fullName>
        <ecNumber evidence="2">2.7.1.180</ecNumber>
    </recommendedName>
    <alternativeName>
        <fullName evidence="11">Flavin transferase</fullName>
    </alternativeName>
</protein>
<keyword evidence="13" id="KW-0472">Membrane</keyword>
<dbReference type="GO" id="GO:0046872">
    <property type="term" value="F:metal ion binding"/>
    <property type="evidence" value="ECO:0007669"/>
    <property type="project" value="UniProtKB-KW"/>
</dbReference>
<evidence type="ECO:0000256" key="13">
    <source>
        <dbReference type="SAM" id="Phobius"/>
    </source>
</evidence>
<keyword evidence="10" id="KW-0411">Iron-sulfur</keyword>
<dbReference type="PATRIC" id="fig|1121326.3.peg.2388"/>
<gene>
    <name evidence="15" type="primary">apbE_2</name>
    <name evidence="15" type="ORF">CLMAG_23910</name>
</gene>
<keyword evidence="7" id="KW-0274">FAD</keyword>
<dbReference type="InterPro" id="IPR017900">
    <property type="entry name" value="4Fe4S_Fe_S_CS"/>
</dbReference>
<keyword evidence="5" id="KW-0808">Transferase</keyword>
<dbReference type="GO" id="GO:0016740">
    <property type="term" value="F:transferase activity"/>
    <property type="evidence" value="ECO:0007669"/>
    <property type="project" value="UniProtKB-KW"/>
</dbReference>
<dbReference type="RefSeq" id="WP_066622149.1">
    <property type="nucleotide sequence ID" value="NZ_FQXL01000044.1"/>
</dbReference>
<evidence type="ECO:0000256" key="2">
    <source>
        <dbReference type="ARBA" id="ARBA00011955"/>
    </source>
</evidence>
<dbReference type="EMBL" id="LWAE01000002">
    <property type="protein sequence ID" value="KZL92577.1"/>
    <property type="molecule type" value="Genomic_DNA"/>
</dbReference>
<dbReference type="GO" id="GO:0051536">
    <property type="term" value="F:iron-sulfur cluster binding"/>
    <property type="evidence" value="ECO:0007669"/>
    <property type="project" value="UniProtKB-KW"/>
</dbReference>
<proteinExistence type="predicted"/>